<dbReference type="AlphaFoldDB" id="A0A8H7F4R0"/>
<feature type="region of interest" description="Disordered" evidence="1">
    <location>
        <begin position="262"/>
        <end position="375"/>
    </location>
</feature>
<feature type="compositionally biased region" description="Basic and acidic residues" evidence="1">
    <location>
        <begin position="356"/>
        <end position="370"/>
    </location>
</feature>
<evidence type="ECO:0000256" key="1">
    <source>
        <dbReference type="SAM" id="MobiDB-lite"/>
    </source>
</evidence>
<evidence type="ECO:0000313" key="3">
    <source>
        <dbReference type="EMBL" id="KAF7776634.1"/>
    </source>
</evidence>
<dbReference type="GO" id="GO:0046394">
    <property type="term" value="P:carboxylic acid biosynthetic process"/>
    <property type="evidence" value="ECO:0007669"/>
    <property type="project" value="UniProtKB-ARBA"/>
</dbReference>
<accession>A0A8H7F4R0</accession>
<proteinExistence type="predicted"/>
<name>A0A8H7F4R0_AGABI</name>
<dbReference type="InterPro" id="IPR045865">
    <property type="entry name" value="ACT-like_dom_sf"/>
</dbReference>
<dbReference type="Pfam" id="PF13840">
    <property type="entry name" value="ACT_7"/>
    <property type="match status" value="1"/>
</dbReference>
<protein>
    <recommendedName>
        <fullName evidence="2">CASTOR ACT domain-containing protein</fullName>
    </recommendedName>
</protein>
<feature type="compositionally biased region" description="Polar residues" evidence="1">
    <location>
        <begin position="267"/>
        <end position="278"/>
    </location>
</feature>
<dbReference type="GO" id="GO:0006520">
    <property type="term" value="P:amino acid metabolic process"/>
    <property type="evidence" value="ECO:0007669"/>
    <property type="project" value="UniProtKB-ARBA"/>
</dbReference>
<dbReference type="InterPro" id="IPR027795">
    <property type="entry name" value="CASTOR_ACT_dom"/>
</dbReference>
<comment type="caution">
    <text evidence="3">The sequence shown here is derived from an EMBL/GenBank/DDBJ whole genome shotgun (WGS) entry which is preliminary data.</text>
</comment>
<dbReference type="Gene3D" id="3.30.2130.10">
    <property type="entry name" value="VC0802-like"/>
    <property type="match status" value="2"/>
</dbReference>
<dbReference type="EMBL" id="JABXXO010000006">
    <property type="protein sequence ID" value="KAF7776634.1"/>
    <property type="molecule type" value="Genomic_DNA"/>
</dbReference>
<feature type="domain" description="CASTOR ACT" evidence="2">
    <location>
        <begin position="74"/>
        <end position="132"/>
    </location>
</feature>
<dbReference type="SUPFAM" id="SSF55021">
    <property type="entry name" value="ACT-like"/>
    <property type="match status" value="1"/>
</dbReference>
<evidence type="ECO:0000313" key="4">
    <source>
        <dbReference type="Proteomes" id="UP000629468"/>
    </source>
</evidence>
<dbReference type="Proteomes" id="UP000629468">
    <property type="component" value="Unassembled WGS sequence"/>
</dbReference>
<dbReference type="InterPro" id="IPR051719">
    <property type="entry name" value="CASTOR_mTORC1"/>
</dbReference>
<sequence>MPLALVHIPRSRLQELSHPILRHILDPSPTFFTITANEIEISLFVDYEHVHDFDVIARKDMQKMRRDPVEISYQPWNALQIDSHAEQYGGCGARVNELSAPLAAAGISILYQSSYMCDFIFVREARLHEVLTLFETAGFDMYTSETFSSSTPSIFMPNSHSRERENSITSSPTVLTLTQNSVLASQSRTPSSISITPHGHSHVSSREDVKILSPTADEVRVLDSELACVGLSEEFGVDSWGMKIVKLVAFPELIFSFGRKDSKNTPDSDFSIPSSCQSLDPEEGEHRYPPYSSYSGPTVELSSTTHDHESSPAVASSGPRSRVCSDGSLFSIDTNTSSDNSSESKMTSPSTPSSSIHEDELLEKPQKERSSSPSPLTVPFFSFIRTQEGSSLTTDVKVLSRLFPPEQRHLLVCGGSLELGVKLDEGYGVGSDEGDEISDDDDGADMSIGELKCLQVDLRRFGLDKYGLVNRFSKMLGDHNVNHLYSSTFKSANILVNRKHFFYYATDQANFKEREVGQSKLLSQGLTPIDSNPLSTIPVLLDISPTPRSLHKLLFPFLRLFSIRTHTISRWIYQLKSDFGLIARLC</sequence>
<evidence type="ECO:0000259" key="2">
    <source>
        <dbReference type="Pfam" id="PF13840"/>
    </source>
</evidence>
<feature type="compositionally biased region" description="Polar residues" evidence="1">
    <location>
        <begin position="292"/>
        <end position="304"/>
    </location>
</feature>
<feature type="compositionally biased region" description="Low complexity" evidence="1">
    <location>
        <begin position="331"/>
        <end position="355"/>
    </location>
</feature>
<reference evidence="3 4" key="1">
    <citation type="journal article" name="Sci. Rep.">
        <title>Telomere-to-telomere assembled and centromere annotated genomes of the two main subspecies of the button mushroom Agaricus bisporus reveal especially polymorphic chromosome ends.</title>
        <authorList>
            <person name="Sonnenberg A.S.M."/>
            <person name="Sedaghat-Telgerd N."/>
            <person name="Lavrijssen B."/>
            <person name="Ohm R.A."/>
            <person name="Hendrickx P.M."/>
            <person name="Scholtmeijer K."/>
            <person name="Baars J.J.P."/>
            <person name="van Peer A."/>
        </authorList>
    </citation>
    <scope>NUCLEOTIDE SEQUENCE [LARGE SCALE GENOMIC DNA]</scope>
    <source>
        <strain evidence="3 4">H119_p4</strain>
    </source>
</reference>
<feature type="region of interest" description="Disordered" evidence="1">
    <location>
        <begin position="188"/>
        <end position="207"/>
    </location>
</feature>
<organism evidence="3 4">
    <name type="scientific">Agaricus bisporus var. burnettii</name>
    <dbReference type="NCBI Taxonomy" id="192524"/>
    <lineage>
        <taxon>Eukaryota</taxon>
        <taxon>Fungi</taxon>
        <taxon>Dikarya</taxon>
        <taxon>Basidiomycota</taxon>
        <taxon>Agaricomycotina</taxon>
        <taxon>Agaricomycetes</taxon>
        <taxon>Agaricomycetidae</taxon>
        <taxon>Agaricales</taxon>
        <taxon>Agaricineae</taxon>
        <taxon>Agaricaceae</taxon>
        <taxon>Agaricus</taxon>
    </lineage>
</organism>
<gene>
    <name evidence="3" type="ORF">Agabi119p4_5027</name>
</gene>
<dbReference type="PANTHER" id="PTHR31131">
    <property type="entry name" value="CHROMOSOME 1, WHOLE GENOME SHOTGUN SEQUENCE"/>
    <property type="match status" value="1"/>
</dbReference>
<dbReference type="PANTHER" id="PTHR31131:SF6">
    <property type="entry name" value="CASTOR ACT DOMAIN-CONTAINING PROTEIN"/>
    <property type="match status" value="1"/>
</dbReference>